<accession>A0A7T0G1T3</accession>
<organism evidence="2 3">
    <name type="scientific">Candidatus Nitronauta litoralis</name>
    <dbReference type="NCBI Taxonomy" id="2705533"/>
    <lineage>
        <taxon>Bacteria</taxon>
        <taxon>Pseudomonadati</taxon>
        <taxon>Nitrospinota/Tectimicrobiota group</taxon>
        <taxon>Nitrospinota</taxon>
        <taxon>Nitrospinia</taxon>
        <taxon>Nitrospinales</taxon>
        <taxon>Nitrospinaceae</taxon>
        <taxon>Candidatus Nitronauta</taxon>
    </lineage>
</organism>
<dbReference type="InterPro" id="IPR051043">
    <property type="entry name" value="Sulfatase_Mod_Factor_Kinase"/>
</dbReference>
<dbReference type="Pfam" id="PF03781">
    <property type="entry name" value="FGE-sulfatase"/>
    <property type="match status" value="1"/>
</dbReference>
<proteinExistence type="predicted"/>
<feature type="domain" description="Sulfatase-modifying factor enzyme-like" evidence="1">
    <location>
        <begin position="1"/>
        <end position="233"/>
    </location>
</feature>
<dbReference type="KEGG" id="nli:G3M70_13370"/>
<dbReference type="InterPro" id="IPR016187">
    <property type="entry name" value="CTDL_fold"/>
</dbReference>
<dbReference type="InterPro" id="IPR005532">
    <property type="entry name" value="SUMF_dom"/>
</dbReference>
<evidence type="ECO:0000259" key="1">
    <source>
        <dbReference type="Pfam" id="PF03781"/>
    </source>
</evidence>
<dbReference type="PANTHER" id="PTHR23150:SF19">
    <property type="entry name" value="FORMYLGLYCINE-GENERATING ENZYME"/>
    <property type="match status" value="1"/>
</dbReference>
<evidence type="ECO:0000313" key="3">
    <source>
        <dbReference type="Proteomes" id="UP000594688"/>
    </source>
</evidence>
<dbReference type="EMBL" id="CP048685">
    <property type="protein sequence ID" value="QPJ63814.1"/>
    <property type="molecule type" value="Genomic_DNA"/>
</dbReference>
<dbReference type="PANTHER" id="PTHR23150">
    <property type="entry name" value="SULFATASE MODIFYING FACTOR 1, 2"/>
    <property type="match status" value="1"/>
</dbReference>
<dbReference type="SUPFAM" id="SSF56436">
    <property type="entry name" value="C-type lectin-like"/>
    <property type="match status" value="1"/>
</dbReference>
<gene>
    <name evidence="2" type="ORF">G3M70_13370</name>
</gene>
<reference evidence="2 3" key="1">
    <citation type="submission" date="2020-02" db="EMBL/GenBank/DDBJ databases">
        <title>Genomic and physiological characterization of two novel Nitrospinaceae genera.</title>
        <authorList>
            <person name="Mueller A.J."/>
            <person name="Jung M.-Y."/>
            <person name="Strachan C.R."/>
            <person name="Herbold C.W."/>
            <person name="Kirkegaard R.H."/>
            <person name="Daims H."/>
        </authorList>
    </citation>
    <scope>NUCLEOTIDE SEQUENCE [LARGE SCALE GENOMIC DNA]</scope>
    <source>
        <strain evidence="2">EB</strain>
    </source>
</reference>
<dbReference type="InterPro" id="IPR042095">
    <property type="entry name" value="SUMF_sf"/>
</dbReference>
<sequence>MVLIPEGFYEMGSRRSLRELNPTALFQADRHMLGPEDPAHEVFTAAFFIDKNETTNAQYRKYIESTGARAPRFFKDDKFNHPDQPVVGVNFKEAQSYCLWAGKRLPTEAEWEKAGRGQAPVHFPWGNEPPDGTRTNFNEEHGKTTIVGSFESGKSAYGVYDLSGNVAEWVQDWHFPEYYLFSPKKNPRGPDKGQYKVIRGGNWRNNGADIRLTYRNATTPKNRSNSIGFRCVKDIGDRPVPED</sequence>
<evidence type="ECO:0000313" key="2">
    <source>
        <dbReference type="EMBL" id="QPJ63814.1"/>
    </source>
</evidence>
<dbReference type="Proteomes" id="UP000594688">
    <property type="component" value="Chromosome"/>
</dbReference>
<dbReference type="AlphaFoldDB" id="A0A7T0G1T3"/>
<protein>
    <submittedName>
        <fullName evidence="2">Formylglycine-generating enzyme family protein</fullName>
    </submittedName>
</protein>
<dbReference type="GO" id="GO:0120147">
    <property type="term" value="F:formylglycine-generating oxidase activity"/>
    <property type="evidence" value="ECO:0007669"/>
    <property type="project" value="TreeGrafter"/>
</dbReference>
<name>A0A7T0G1T3_9BACT</name>
<dbReference type="Gene3D" id="3.90.1580.10">
    <property type="entry name" value="paralog of FGE (formylglycine-generating enzyme)"/>
    <property type="match status" value="1"/>
</dbReference>